<dbReference type="Gene3D" id="1.10.287.310">
    <property type="match status" value="1"/>
</dbReference>
<dbReference type="STRING" id="2020962.A0A2N1JFQ2"/>
<feature type="compositionally biased region" description="Acidic residues" evidence="4">
    <location>
        <begin position="47"/>
        <end position="60"/>
    </location>
</feature>
<evidence type="ECO:0000256" key="2">
    <source>
        <dbReference type="ARBA" id="ARBA00022980"/>
    </source>
</evidence>
<dbReference type="InterPro" id="IPR045059">
    <property type="entry name" value="Ribosomal_uL29_euk"/>
</dbReference>
<protein>
    <submittedName>
        <fullName evidence="5">Rpl35p</fullName>
    </submittedName>
</protein>
<reference evidence="5 6" key="1">
    <citation type="submission" date="2017-10" db="EMBL/GenBank/DDBJ databases">
        <title>A novel species of cold-tolerant Malassezia isolated from bats.</title>
        <authorList>
            <person name="Lorch J.M."/>
            <person name="Palmer J.M."/>
            <person name="Vanderwolf K.J."/>
            <person name="Schmidt K.Z."/>
            <person name="Verant M.L."/>
            <person name="Weller T.J."/>
            <person name="Blehert D.S."/>
        </authorList>
    </citation>
    <scope>NUCLEOTIDE SEQUENCE [LARGE SCALE GENOMIC DNA]</scope>
    <source>
        <strain evidence="5 6">NWHC:44797-103</strain>
    </source>
</reference>
<dbReference type="InterPro" id="IPR001854">
    <property type="entry name" value="Ribosomal_uL29"/>
</dbReference>
<dbReference type="HAMAP" id="MF_00374">
    <property type="entry name" value="Ribosomal_uL29"/>
    <property type="match status" value="1"/>
</dbReference>
<accession>A0A2N1JFQ2</accession>
<gene>
    <name evidence="5" type="primary">RPL35</name>
    <name evidence="5" type="ORF">MVES_000432</name>
</gene>
<name>A0A2N1JFQ2_9BASI</name>
<dbReference type="PANTHER" id="PTHR45722:SF2">
    <property type="entry name" value="LARGE RIBOSOMAL SUBUNIT PROTEIN UL29-RELATED"/>
    <property type="match status" value="1"/>
</dbReference>
<dbReference type="GO" id="GO:0022625">
    <property type="term" value="C:cytosolic large ribosomal subunit"/>
    <property type="evidence" value="ECO:0007669"/>
    <property type="project" value="InterPro"/>
</dbReference>
<comment type="similarity">
    <text evidence="1">Belongs to the universal ribosomal protein uL29 family.</text>
</comment>
<evidence type="ECO:0000256" key="3">
    <source>
        <dbReference type="ARBA" id="ARBA00023274"/>
    </source>
</evidence>
<feature type="region of interest" description="Disordered" evidence="4">
    <location>
        <begin position="36"/>
        <end position="132"/>
    </location>
</feature>
<evidence type="ECO:0000256" key="1">
    <source>
        <dbReference type="ARBA" id="ARBA00009254"/>
    </source>
</evidence>
<keyword evidence="3" id="KW-0687">Ribonucleoprotein</keyword>
<evidence type="ECO:0000313" key="6">
    <source>
        <dbReference type="Proteomes" id="UP000232875"/>
    </source>
</evidence>
<dbReference type="GO" id="GO:0006412">
    <property type="term" value="P:translation"/>
    <property type="evidence" value="ECO:0007669"/>
    <property type="project" value="InterPro"/>
</dbReference>
<dbReference type="Proteomes" id="UP000232875">
    <property type="component" value="Unassembled WGS sequence"/>
</dbReference>
<keyword evidence="6" id="KW-1185">Reference proteome</keyword>
<dbReference type="Gene3D" id="6.10.250.3450">
    <property type="match status" value="1"/>
</dbReference>
<dbReference type="GO" id="GO:0003729">
    <property type="term" value="F:mRNA binding"/>
    <property type="evidence" value="ECO:0007669"/>
    <property type="project" value="TreeGrafter"/>
</dbReference>
<dbReference type="OrthoDB" id="528635at2759"/>
<dbReference type="Pfam" id="PF00831">
    <property type="entry name" value="Ribosomal_L29"/>
    <property type="match status" value="1"/>
</dbReference>
<dbReference type="GO" id="GO:0003735">
    <property type="term" value="F:structural constituent of ribosome"/>
    <property type="evidence" value="ECO:0007669"/>
    <property type="project" value="InterPro"/>
</dbReference>
<evidence type="ECO:0000313" key="5">
    <source>
        <dbReference type="EMBL" id="PKI85372.1"/>
    </source>
</evidence>
<dbReference type="FunFam" id="1.10.287.310:FF:000002">
    <property type="entry name" value="60S ribosomal protein L35"/>
    <property type="match status" value="1"/>
</dbReference>
<dbReference type="SUPFAM" id="SSF46561">
    <property type="entry name" value="Ribosomal protein L29 (L29p)"/>
    <property type="match status" value="1"/>
</dbReference>
<dbReference type="InterPro" id="IPR036049">
    <property type="entry name" value="Ribosomal_uL29_sf"/>
</dbReference>
<dbReference type="GO" id="GO:0000463">
    <property type="term" value="P:maturation of LSU-rRNA from tricistronic rRNA transcript (SSU-rRNA, 5.8S rRNA, LSU-rRNA)"/>
    <property type="evidence" value="ECO:0007669"/>
    <property type="project" value="InterPro"/>
</dbReference>
<dbReference type="GO" id="GO:0030684">
    <property type="term" value="C:preribosome"/>
    <property type="evidence" value="ECO:0007669"/>
    <property type="project" value="UniProtKB-ARBA"/>
</dbReference>
<evidence type="ECO:0000256" key="4">
    <source>
        <dbReference type="SAM" id="MobiDB-lite"/>
    </source>
</evidence>
<dbReference type="FunFam" id="6.10.250.3450:FF:000001">
    <property type="entry name" value="60S ribosomal protein L35"/>
    <property type="match status" value="1"/>
</dbReference>
<dbReference type="EMBL" id="KZ454987">
    <property type="protein sequence ID" value="PKI85372.1"/>
    <property type="molecule type" value="Genomic_DNA"/>
</dbReference>
<proteinExistence type="inferred from homology"/>
<sequence>MSWASMLYNLEHILTPDDISDSAAKSWKVAIGPNALVAKETWPSTDESAESSDSDSASDEELARVCGVTNVTPRKRSEVSEMTESDEDINGAPMDSVQLPQRPSPAITRDSTPKRAHRPFHTAKKSHSLRNQPAGLPHNLTPITNHGLFLATPKGTTEAQPLSRSEDRIRAAQRLFRAIGNPTRAETYTAQLRTEETVQPEATPSRLTFFQSLSAQARKRNSEDLVYDPLSTIHESCRKSKGMPKFSTSTQGTSHCVIDASGSTFELMITPPTPHLCDEEESKWGITGTLRHQGLNNIPPKTNCPKVRTQELNKKSKADLESQLVELKTELLQLRVQKVAGGGSSKIARINTVRKNIARVLTVMNIKQRTSLREFYKGKKYLPLDLRAKKTRAIRRKLTKFERNQVTERQHKRNVHFGTRRYVLKA</sequence>
<dbReference type="CDD" id="cd00427">
    <property type="entry name" value="Ribosomal_L29_HIP"/>
    <property type="match status" value="1"/>
</dbReference>
<keyword evidence="2" id="KW-0689">Ribosomal protein</keyword>
<dbReference type="NCBIfam" id="TIGR00012">
    <property type="entry name" value="L29"/>
    <property type="match status" value="1"/>
</dbReference>
<feature type="compositionally biased region" description="Basic residues" evidence="4">
    <location>
        <begin position="114"/>
        <end position="128"/>
    </location>
</feature>
<organism evidence="5 6">
    <name type="scientific">Malassezia vespertilionis</name>
    <dbReference type="NCBI Taxonomy" id="2020962"/>
    <lineage>
        <taxon>Eukaryota</taxon>
        <taxon>Fungi</taxon>
        <taxon>Dikarya</taxon>
        <taxon>Basidiomycota</taxon>
        <taxon>Ustilaginomycotina</taxon>
        <taxon>Malasseziomycetes</taxon>
        <taxon>Malasseziales</taxon>
        <taxon>Malasseziaceae</taxon>
        <taxon>Malassezia</taxon>
    </lineage>
</organism>
<dbReference type="AlphaFoldDB" id="A0A2N1JFQ2"/>
<dbReference type="PANTHER" id="PTHR45722">
    <property type="entry name" value="60S RIBOSOMAL PROTEIN L35"/>
    <property type="match status" value="1"/>
</dbReference>